<dbReference type="PANTHER" id="PTHR33129">
    <property type="entry name" value="PROTEIN KINASE DOMAIN-CONTAINING PROTEIN-RELATED"/>
    <property type="match status" value="1"/>
</dbReference>
<accession>A0A8H7CPB5</accession>
<dbReference type="EMBL" id="JACAZI010000016">
    <property type="protein sequence ID" value="KAF7343302.1"/>
    <property type="molecule type" value="Genomic_DNA"/>
</dbReference>
<dbReference type="Proteomes" id="UP000620124">
    <property type="component" value="Unassembled WGS sequence"/>
</dbReference>
<dbReference type="AlphaFoldDB" id="A0A8H7CPB5"/>
<dbReference type="OrthoDB" id="2910914at2759"/>
<gene>
    <name evidence="2" type="ORF">MVEN_01762500</name>
</gene>
<dbReference type="InterPro" id="IPR052980">
    <property type="entry name" value="Crinkler_effector"/>
</dbReference>
<organism evidence="2 3">
    <name type="scientific">Mycena venus</name>
    <dbReference type="NCBI Taxonomy" id="2733690"/>
    <lineage>
        <taxon>Eukaryota</taxon>
        <taxon>Fungi</taxon>
        <taxon>Dikarya</taxon>
        <taxon>Basidiomycota</taxon>
        <taxon>Agaricomycotina</taxon>
        <taxon>Agaricomycetes</taxon>
        <taxon>Agaricomycetidae</taxon>
        <taxon>Agaricales</taxon>
        <taxon>Marasmiineae</taxon>
        <taxon>Mycenaceae</taxon>
        <taxon>Mycena</taxon>
    </lineage>
</organism>
<evidence type="ECO:0000313" key="3">
    <source>
        <dbReference type="Proteomes" id="UP000620124"/>
    </source>
</evidence>
<reference evidence="2" key="1">
    <citation type="submission" date="2020-05" db="EMBL/GenBank/DDBJ databases">
        <title>Mycena genomes resolve the evolution of fungal bioluminescence.</title>
        <authorList>
            <person name="Tsai I.J."/>
        </authorList>
    </citation>
    <scope>NUCLEOTIDE SEQUENCE</scope>
    <source>
        <strain evidence="2">CCC161011</strain>
    </source>
</reference>
<feature type="region of interest" description="Disordered" evidence="1">
    <location>
        <begin position="1"/>
        <end position="24"/>
    </location>
</feature>
<evidence type="ECO:0000256" key="1">
    <source>
        <dbReference type="SAM" id="MobiDB-lite"/>
    </source>
</evidence>
<name>A0A8H7CPB5_9AGAR</name>
<proteinExistence type="predicted"/>
<protein>
    <submittedName>
        <fullName evidence="2">Uncharacterized protein</fullName>
    </submittedName>
</protein>
<comment type="caution">
    <text evidence="2">The sequence shown here is derived from an EMBL/GenBank/DDBJ whole genome shotgun (WGS) entry which is preliminary data.</text>
</comment>
<evidence type="ECO:0000313" key="2">
    <source>
        <dbReference type="EMBL" id="KAF7343302.1"/>
    </source>
</evidence>
<sequence length="433" mass="48305">MMDVDGSDGEGEGEDPNEGEDADEDPARIRYINLEAHPALAIDELGQEVDQHQNKATFAVRHEYDLFMEHAMSRVNDPPDTIYRARFFVTGQSGIGKWSSSSLLWVLRSCIASDRQELRLLLFPFFVCLLWDSRDGVQKTKEMPIYEPATVNALRASWVLIDTDDQSDWVPPKIFNRARCVVWTSSPRESHMKRFIKRFGAETWYMKVWSSKEIAAVTELLAINRAEILKRLDTGGPVARSLWGGVPVPSPQTIDAAIKNALSGNIFAFSGQTVHCMFLIQPLVVIDEESGRACLQRTDYSAEFISTHMAHRISDLAQDYLERVQGQLASALNISITRSVAGKLFEGIMHHALTRGMQLPAVFGAGTVAGTFELIGKAGSFICETDTTDIAKKRPLYLRPESLNFAAVDAMLVTHEKLGLIQVSPGHSHRRDL</sequence>
<keyword evidence="3" id="KW-1185">Reference proteome</keyword>